<evidence type="ECO:0000313" key="1">
    <source>
        <dbReference type="EMBL" id="SDF53324.1"/>
    </source>
</evidence>
<gene>
    <name evidence="1" type="ORF">SAMN04488542_11275</name>
</gene>
<sequence>MQIIYRDNLLQTSLTICYKDRFLTMDRLVIHTGAAHSLLSSDIVEQIGIHFENGDRLLIVDNPLSASIF</sequence>
<dbReference type="Pfam" id="PF08284">
    <property type="entry name" value="RVP_2"/>
    <property type="match status" value="1"/>
</dbReference>
<organism evidence="1 2">
    <name type="scientific">Fontibacillus panacisegetis</name>
    <dbReference type="NCBI Taxonomy" id="670482"/>
    <lineage>
        <taxon>Bacteria</taxon>
        <taxon>Bacillati</taxon>
        <taxon>Bacillota</taxon>
        <taxon>Bacilli</taxon>
        <taxon>Bacillales</taxon>
        <taxon>Paenibacillaceae</taxon>
        <taxon>Fontibacillus</taxon>
    </lineage>
</organism>
<proteinExistence type="predicted"/>
<dbReference type="STRING" id="670482.SAMN04488542_11275"/>
<dbReference type="OrthoDB" id="463626at2"/>
<protein>
    <submittedName>
        <fullName evidence="1">Uncharacterized protein</fullName>
    </submittedName>
</protein>
<accession>A0A1G7LVB9</accession>
<reference evidence="1 2" key="1">
    <citation type="submission" date="2016-10" db="EMBL/GenBank/DDBJ databases">
        <authorList>
            <person name="de Groot N.N."/>
        </authorList>
    </citation>
    <scope>NUCLEOTIDE SEQUENCE [LARGE SCALE GENOMIC DNA]</scope>
    <source>
        <strain evidence="1 2">DSM 28129</strain>
    </source>
</reference>
<dbReference type="EMBL" id="FNBG01000012">
    <property type="protein sequence ID" value="SDF53324.1"/>
    <property type="molecule type" value="Genomic_DNA"/>
</dbReference>
<evidence type="ECO:0000313" key="2">
    <source>
        <dbReference type="Proteomes" id="UP000198972"/>
    </source>
</evidence>
<keyword evidence="2" id="KW-1185">Reference proteome</keyword>
<dbReference type="RefSeq" id="WP_091230287.1">
    <property type="nucleotide sequence ID" value="NZ_FNBG01000012.1"/>
</dbReference>
<dbReference type="AlphaFoldDB" id="A0A1G7LVB9"/>
<dbReference type="Proteomes" id="UP000198972">
    <property type="component" value="Unassembled WGS sequence"/>
</dbReference>
<name>A0A1G7LVB9_9BACL</name>